<evidence type="ECO:0000313" key="4">
    <source>
        <dbReference type="Proteomes" id="UP000717328"/>
    </source>
</evidence>
<feature type="region of interest" description="Disordered" evidence="2">
    <location>
        <begin position="36"/>
        <end position="61"/>
    </location>
</feature>
<accession>A0A9P7FRW0</accession>
<proteinExistence type="predicted"/>
<keyword evidence="1" id="KW-0560">Oxidoreductase</keyword>
<protein>
    <recommendedName>
        <fullName evidence="5">Oxidoreductase AflY</fullName>
    </recommendedName>
</protein>
<comment type="caution">
    <text evidence="3">The sequence shown here is derived from an EMBL/GenBank/DDBJ whole genome shotgun (WGS) entry which is preliminary data.</text>
</comment>
<gene>
    <name evidence="3" type="ORF">H0H81_004759</name>
</gene>
<evidence type="ECO:0000256" key="2">
    <source>
        <dbReference type="SAM" id="MobiDB-lite"/>
    </source>
</evidence>
<reference evidence="3" key="2">
    <citation type="submission" date="2021-10" db="EMBL/GenBank/DDBJ databases">
        <title>Phylogenomics reveals ancestral predisposition of the termite-cultivated fungus Termitomyces towards a domesticated lifestyle.</title>
        <authorList>
            <person name="Auxier B."/>
            <person name="Grum-Grzhimaylo A."/>
            <person name="Cardenas M.E."/>
            <person name="Lodge J.D."/>
            <person name="Laessoe T."/>
            <person name="Pedersen O."/>
            <person name="Smith M.E."/>
            <person name="Kuyper T.W."/>
            <person name="Franco-Molano E.A."/>
            <person name="Baroni T.J."/>
            <person name="Aanen D.K."/>
        </authorList>
    </citation>
    <scope>NUCLEOTIDE SEQUENCE</scope>
    <source>
        <strain evidence="3">D49</strain>
    </source>
</reference>
<name>A0A9P7FRW0_9AGAR</name>
<keyword evidence="4" id="KW-1185">Reference proteome</keyword>
<dbReference type="PANTHER" id="PTHR35870:SF1">
    <property type="entry name" value="PROTEIN, PUTATIVE (AFU_ORTHOLOGUE AFUA_5G03330)-RELATED"/>
    <property type="match status" value="1"/>
</dbReference>
<evidence type="ECO:0000313" key="3">
    <source>
        <dbReference type="EMBL" id="KAG5637382.1"/>
    </source>
</evidence>
<dbReference type="OrthoDB" id="10004862at2759"/>
<reference evidence="3" key="1">
    <citation type="submission" date="2021-02" db="EMBL/GenBank/DDBJ databases">
        <authorList>
            <person name="Nieuwenhuis M."/>
            <person name="Van De Peppel L.J.J."/>
        </authorList>
    </citation>
    <scope>NUCLEOTIDE SEQUENCE</scope>
    <source>
        <strain evidence="3">D49</strain>
    </source>
</reference>
<organism evidence="3 4">
    <name type="scientific">Sphagnurus paluster</name>
    <dbReference type="NCBI Taxonomy" id="117069"/>
    <lineage>
        <taxon>Eukaryota</taxon>
        <taxon>Fungi</taxon>
        <taxon>Dikarya</taxon>
        <taxon>Basidiomycota</taxon>
        <taxon>Agaricomycotina</taxon>
        <taxon>Agaricomycetes</taxon>
        <taxon>Agaricomycetidae</taxon>
        <taxon>Agaricales</taxon>
        <taxon>Tricholomatineae</taxon>
        <taxon>Lyophyllaceae</taxon>
        <taxon>Sphagnurus</taxon>
    </lineage>
</organism>
<dbReference type="InterPro" id="IPR025337">
    <property type="entry name" value="Questin_oxidase-like"/>
</dbReference>
<evidence type="ECO:0008006" key="5">
    <source>
        <dbReference type="Google" id="ProtNLM"/>
    </source>
</evidence>
<dbReference type="PANTHER" id="PTHR35870">
    <property type="entry name" value="PROTEIN, PUTATIVE (AFU_ORTHOLOGUE AFUA_5G03330)-RELATED"/>
    <property type="match status" value="1"/>
</dbReference>
<dbReference type="Proteomes" id="UP000717328">
    <property type="component" value="Unassembled WGS sequence"/>
</dbReference>
<dbReference type="EMBL" id="JABCKI010005834">
    <property type="protein sequence ID" value="KAG5637382.1"/>
    <property type="molecule type" value="Genomic_DNA"/>
</dbReference>
<dbReference type="Pfam" id="PF14027">
    <property type="entry name" value="Questin_oxidase"/>
    <property type="match status" value="1"/>
</dbReference>
<dbReference type="AlphaFoldDB" id="A0A9P7FRW0"/>
<feature type="compositionally biased region" description="Polar residues" evidence="2">
    <location>
        <begin position="38"/>
        <end position="52"/>
    </location>
</feature>
<dbReference type="GO" id="GO:0016491">
    <property type="term" value="F:oxidoreductase activity"/>
    <property type="evidence" value="ECO:0007669"/>
    <property type="project" value="UniProtKB-KW"/>
</dbReference>
<evidence type="ECO:0000256" key="1">
    <source>
        <dbReference type="ARBA" id="ARBA00023002"/>
    </source>
</evidence>
<sequence length="538" mass="59749">MSQFVRILHDHEVDIVMLRLLRTSTSTIRQRRSALLQRPQSHRTMASDSDSISDLFPVPSSPPSDILPRRWPGISPQSTTALREVLKENHTRWHIFFNDSGFHNHTAHRAIANWALGASGDVIRDGYKKDSATQRPAFEPPEAIHAGNFKDHLGNKRYYGGYLAFFTHVIREHGIAPVLEQYIFSKDMNIDPSSEKSKKPDMFNRFVGGLIHPLIHIGYGLEFCLPGMVAEGLAETAVHLSAHIPHDFFQYEASVEDTLARLHVSPSHHSTSTPPSKGAHAFTILQRVFDDPALGKVKYTGSGMFDRTMADHASAIAQHMGDWHVDGASVRDVERKIEELSWMNALIYGVGGWAEDKPFNADFFHMHLVTSSLFLSAYAAYLKPSSQEHLLRGYLLISLAWWVSRGRPALNIPAFFSSTSTSAPAHPLPTGPLPTPHPSALAGKHAVTPNAWLPIIETAVVHPDDHLPKLQRALAHYNSLYGARGPGELDFKATGLEGAEVLDGTLFVRAAWLTARRMGRVREGEAPGEWDNGGFYKT</sequence>